<evidence type="ECO:0000256" key="1">
    <source>
        <dbReference type="SAM" id="MobiDB-lite"/>
    </source>
</evidence>
<dbReference type="RefSeq" id="WP_213247480.1">
    <property type="nucleotide sequence ID" value="NZ_CP045806.1"/>
</dbReference>
<dbReference type="Pfam" id="PF00092">
    <property type="entry name" value="VWA"/>
    <property type="match status" value="1"/>
</dbReference>
<dbReference type="InterPro" id="IPR002035">
    <property type="entry name" value="VWF_A"/>
</dbReference>
<feature type="transmembrane region" description="Helical" evidence="2">
    <location>
        <begin position="43"/>
        <end position="63"/>
    </location>
</feature>
<protein>
    <submittedName>
        <fullName evidence="4">VWA domain-containing protein</fullName>
    </submittedName>
</protein>
<proteinExistence type="predicted"/>
<keyword evidence="2" id="KW-1133">Transmembrane helix</keyword>
<dbReference type="Proteomes" id="UP001059836">
    <property type="component" value="Chromosome"/>
</dbReference>
<evidence type="ECO:0000256" key="2">
    <source>
        <dbReference type="SAM" id="Phobius"/>
    </source>
</evidence>
<evidence type="ECO:0000259" key="3">
    <source>
        <dbReference type="PROSITE" id="PS50234"/>
    </source>
</evidence>
<name>A0ABX6IGY4_9ACTN</name>
<evidence type="ECO:0000313" key="4">
    <source>
        <dbReference type="EMBL" id="QHN34406.1"/>
    </source>
</evidence>
<feature type="region of interest" description="Disordered" evidence="1">
    <location>
        <begin position="1"/>
        <end position="21"/>
    </location>
</feature>
<keyword evidence="2" id="KW-0812">Transmembrane</keyword>
<sequence>MGRHNDDMGATSGRLPAARGRDADLDGADGFGFDKQRGSRRRWVWGALAVALVAMLVGSSFVWRSAADSCGDHSVTVAADPAIAEVMTEIGKRASADSCYTFAVESVAGKDIPARLADGDRSPDLWVADSAYQTSRVGAQVRRTLAEVSPSVASSPAVIVGRSVADYDSWVDVIGRSDLRVSSPIDSATGNAPIIGAVAGAEKGKIAPAKLAEAMSAMAVAQNNVRKSDETDQERLQLANTSSVLAVTTEQQYLNFVRVNTGSQLTAKTPADGTVLLEYPLVNSASEARRADAAGAGKALAAAAASDEGRDLLGNAGFRNPDGSGIGDKVTELTIADPKGLDKAMNQWQVLAVPMRTLVVLDGSGSMQATIGDSTRAKVLIEGALEGLRLFPNNAQVGSWLFGIDKGGPGIDWDQLAPIKRLDSPGHREKLVSVTNDALTNRLGGGTGLYDTALAAYTKVQDSYDPSYSNSVILMTDGTNEDEDSITLEQLLAELKRRQDPARPVLLVTMGISDDADTTALKQIANVTGATTHVERSVDDVKGVFYEAIAARLAAAGR</sequence>
<keyword evidence="5" id="KW-1185">Reference proteome</keyword>
<feature type="domain" description="VWFA" evidence="3">
    <location>
        <begin position="356"/>
        <end position="549"/>
    </location>
</feature>
<dbReference type="Pfam" id="PF13531">
    <property type="entry name" value="SBP_bac_11"/>
    <property type="match status" value="1"/>
</dbReference>
<dbReference type="Gene3D" id="3.40.50.410">
    <property type="entry name" value="von Willebrand factor, type A domain"/>
    <property type="match status" value="1"/>
</dbReference>
<dbReference type="SUPFAM" id="SSF53300">
    <property type="entry name" value="vWA-like"/>
    <property type="match status" value="1"/>
</dbReference>
<reference evidence="4" key="1">
    <citation type="journal article" date="2021" name="Nat. Microbiol.">
        <title>Cocultivation of an ultrasmall environmental parasitic bacterium with lytic ability against bacteria associated with wastewater foams.</title>
        <authorList>
            <person name="Batinovic S."/>
            <person name="Rose J.J.A."/>
            <person name="Ratcliffe J."/>
            <person name="Seviour R.J."/>
            <person name="Petrovski S."/>
        </authorList>
    </citation>
    <scope>NUCLEOTIDE SEQUENCE</scope>
    <source>
        <strain evidence="4">CON9</strain>
    </source>
</reference>
<evidence type="ECO:0000313" key="5">
    <source>
        <dbReference type="Proteomes" id="UP001059836"/>
    </source>
</evidence>
<organism evidence="4 5">
    <name type="scientific">Gordonia pseudamarae</name>
    <dbReference type="NCBI Taxonomy" id="2831662"/>
    <lineage>
        <taxon>Bacteria</taxon>
        <taxon>Bacillati</taxon>
        <taxon>Actinomycetota</taxon>
        <taxon>Actinomycetes</taxon>
        <taxon>Mycobacteriales</taxon>
        <taxon>Gordoniaceae</taxon>
        <taxon>Gordonia</taxon>
    </lineage>
</organism>
<dbReference type="PROSITE" id="PS50234">
    <property type="entry name" value="VWFA"/>
    <property type="match status" value="1"/>
</dbReference>
<dbReference type="SMART" id="SM00327">
    <property type="entry name" value="VWA"/>
    <property type="match status" value="1"/>
</dbReference>
<gene>
    <name evidence="4" type="ORF">GII31_05340</name>
</gene>
<keyword evidence="2" id="KW-0472">Membrane</keyword>
<dbReference type="InterPro" id="IPR036465">
    <property type="entry name" value="vWFA_dom_sf"/>
</dbReference>
<accession>A0ABX6IGY4</accession>
<dbReference type="EMBL" id="CP045809">
    <property type="protein sequence ID" value="QHN34406.1"/>
    <property type="molecule type" value="Genomic_DNA"/>
</dbReference>